<dbReference type="GeneID" id="25796212"/>
<reference evidence="2 3" key="1">
    <citation type="journal article" date="2011" name="Genome Biol.">
        <title>Comparative genome sequence analysis underscores mycoparasitism as the ancestral life style of Trichoderma.</title>
        <authorList>
            <person name="Kubicek C.P."/>
            <person name="Herrera-Estrella A."/>
            <person name="Seidl-Seiboth V."/>
            <person name="Martinez D.A."/>
            <person name="Druzhinina I.S."/>
            <person name="Thon M."/>
            <person name="Zeilinger S."/>
            <person name="Casas-Flores S."/>
            <person name="Horwitz B.A."/>
            <person name="Mukherjee P.K."/>
            <person name="Mukherjee M."/>
            <person name="Kredics L."/>
            <person name="Alcaraz L.D."/>
            <person name="Aerts A."/>
            <person name="Antal Z."/>
            <person name="Atanasova L."/>
            <person name="Cervantes-Badillo M.G."/>
            <person name="Challacombe J."/>
            <person name="Chertkov O."/>
            <person name="McCluskey K."/>
            <person name="Coulpier F."/>
            <person name="Deshpande N."/>
            <person name="von Doehren H."/>
            <person name="Ebbole D.J."/>
            <person name="Esquivel-Naranjo E.U."/>
            <person name="Fekete E."/>
            <person name="Flipphi M."/>
            <person name="Glaser F."/>
            <person name="Gomez-Rodriguez E.Y."/>
            <person name="Gruber S."/>
            <person name="Han C."/>
            <person name="Henrissat B."/>
            <person name="Hermosa R."/>
            <person name="Hernandez-Onate M."/>
            <person name="Karaffa L."/>
            <person name="Kosti I."/>
            <person name="Le Crom S."/>
            <person name="Lindquist E."/>
            <person name="Lucas S."/>
            <person name="Luebeck M."/>
            <person name="Luebeck P.S."/>
            <person name="Margeot A."/>
            <person name="Metz B."/>
            <person name="Misra M."/>
            <person name="Nevalainen H."/>
            <person name="Omann M."/>
            <person name="Packer N."/>
            <person name="Perrone G."/>
            <person name="Uresti-Rivera E.E."/>
            <person name="Salamov A."/>
            <person name="Schmoll M."/>
            <person name="Seiboth B."/>
            <person name="Shapiro H."/>
            <person name="Sukno S."/>
            <person name="Tamayo-Ramos J.A."/>
            <person name="Tisch D."/>
            <person name="Wiest A."/>
            <person name="Wilkinson H.H."/>
            <person name="Zhang M."/>
            <person name="Coutinho P.M."/>
            <person name="Kenerley C.M."/>
            <person name="Monte E."/>
            <person name="Baker S.E."/>
            <person name="Grigoriev I.V."/>
        </authorList>
    </citation>
    <scope>NUCLEOTIDE SEQUENCE [LARGE SCALE GENOMIC DNA]</scope>
    <source>
        <strain evidence="3">Gv29-8 / FGSC 10586</strain>
    </source>
</reference>
<dbReference type="EMBL" id="ABDF02000004">
    <property type="protein sequence ID" value="EHK24570.1"/>
    <property type="molecule type" value="Genomic_DNA"/>
</dbReference>
<dbReference type="OMA" id="YFRINDL"/>
<dbReference type="eggNOG" id="ENOG502RKNZ">
    <property type="taxonomic scope" value="Eukaryota"/>
</dbReference>
<organism evidence="2 3">
    <name type="scientific">Hypocrea virens (strain Gv29-8 / FGSC 10586)</name>
    <name type="common">Gliocladium virens</name>
    <name type="synonym">Trichoderma virens</name>
    <dbReference type="NCBI Taxonomy" id="413071"/>
    <lineage>
        <taxon>Eukaryota</taxon>
        <taxon>Fungi</taxon>
        <taxon>Dikarya</taxon>
        <taxon>Ascomycota</taxon>
        <taxon>Pezizomycotina</taxon>
        <taxon>Sordariomycetes</taxon>
        <taxon>Hypocreomycetidae</taxon>
        <taxon>Hypocreales</taxon>
        <taxon>Hypocreaceae</taxon>
        <taxon>Trichoderma</taxon>
    </lineage>
</organism>
<keyword evidence="3" id="KW-1185">Reference proteome</keyword>
<dbReference type="OrthoDB" id="4581301at2759"/>
<gene>
    <name evidence="2" type="ORF">TRIVIDRAFT_61357</name>
</gene>
<comment type="caution">
    <text evidence="2">The sequence shown here is derived from an EMBL/GenBank/DDBJ whole genome shotgun (WGS) entry which is preliminary data.</text>
</comment>
<evidence type="ECO:0000313" key="3">
    <source>
        <dbReference type="Proteomes" id="UP000007115"/>
    </source>
</evidence>
<name>G9MMK2_HYPVG</name>
<dbReference type="AlphaFoldDB" id="G9MMK2"/>
<evidence type="ECO:0000313" key="2">
    <source>
        <dbReference type="EMBL" id="EHK24570.1"/>
    </source>
</evidence>
<dbReference type="HOGENOM" id="CLU_479133_0_0_1"/>
<protein>
    <submittedName>
        <fullName evidence="2">Uncharacterized protein</fullName>
    </submittedName>
</protein>
<dbReference type="RefSeq" id="XP_013958773.1">
    <property type="nucleotide sequence ID" value="XM_014103298.1"/>
</dbReference>
<proteinExistence type="predicted"/>
<dbReference type="Proteomes" id="UP000007115">
    <property type="component" value="Unassembled WGS sequence"/>
</dbReference>
<accession>G9MMK2</accession>
<evidence type="ECO:0000256" key="1">
    <source>
        <dbReference type="SAM" id="Coils"/>
    </source>
</evidence>
<keyword evidence="1" id="KW-0175">Coiled coil</keyword>
<dbReference type="VEuPathDB" id="FungiDB:TRIVIDRAFT_61357"/>
<dbReference type="InParanoid" id="G9MMK2"/>
<feature type="coiled-coil region" evidence="1">
    <location>
        <begin position="101"/>
        <end position="128"/>
    </location>
</feature>
<sequence length="565" mass="63295">MIRSRWPWTLRLTSSAHQTVARNQKRCKTFVRRIDKNNEVYYTISNKRPPKSPESIPMRDDFFEMPDLLLDLDADGSRFVRQADEADEVRQERKWDVNPKRLEAQHQLKQLREQIAESRRKADDILSNPANIWRLNSHDILSAALRCPPRTVDQIELSTATLEAPSTLGRLSLQQDARLLETLCRENGIPPHAMQDDQVLLEWMLLRYKSLKRSITNRSEQPLSPSQLAAALQSQTSIAGIRRLVFHALGSGEIAKTYFSKTIGATDQSKDAVDIAKEIRNACLNVLDKDTERAAVHLEVLSFIGNLAARLSSYGATLPPALTGLALRLSAAAGITGATSEWLHRGFVNRMWERHTASSGDIAETLRIFAQHLGSPGEGGLYAVHDRQLLLQLLTGIDENHTLSSDSLRSLPLLYLSEQSRVPTDQAYDMYESYMTVLGHLGAVRTIWKEWHVSRPIVTRSLKPNEGIQRLTHLYETSLLSALRVAPPLETRCPPDMELGECIAVDYHSIAAQDADSWLVDGTDTATISKSVAVGSSGLPSFDLPLDEWIAKLNETNLQRPPLAR</sequence>